<evidence type="ECO:0000256" key="2">
    <source>
        <dbReference type="ARBA" id="ARBA00001958"/>
    </source>
</evidence>
<dbReference type="EC" id="2.7.1.40" evidence="5 15"/>
<dbReference type="InterPro" id="IPR015793">
    <property type="entry name" value="Pyrv_Knase_brl"/>
</dbReference>
<evidence type="ECO:0000256" key="4">
    <source>
        <dbReference type="ARBA" id="ARBA00008663"/>
    </source>
</evidence>
<evidence type="ECO:0000256" key="15">
    <source>
        <dbReference type="NCBIfam" id="TIGR01064"/>
    </source>
</evidence>
<dbReference type="Gene3D" id="2.40.33.10">
    <property type="entry name" value="PK beta-barrel domain-like"/>
    <property type="match status" value="1"/>
</dbReference>
<keyword evidence="12 16" id="KW-0460">Magnesium</keyword>
<dbReference type="Proteomes" id="UP000885779">
    <property type="component" value="Unassembled WGS sequence"/>
</dbReference>
<dbReference type="Gene3D" id="3.40.1380.20">
    <property type="entry name" value="Pyruvate kinase, C-terminal domain"/>
    <property type="match status" value="1"/>
</dbReference>
<comment type="cofactor">
    <cofactor evidence="1">
        <name>Mg(2+)</name>
        <dbReference type="ChEBI" id="CHEBI:18420"/>
    </cofactor>
</comment>
<keyword evidence="11" id="KW-0067">ATP-binding</keyword>
<dbReference type="PROSITE" id="PS00110">
    <property type="entry name" value="PYRUVATE_KINASE"/>
    <property type="match status" value="1"/>
</dbReference>
<comment type="cofactor">
    <cofactor evidence="2">
        <name>K(+)</name>
        <dbReference type="ChEBI" id="CHEBI:29103"/>
    </cofactor>
</comment>
<dbReference type="NCBIfam" id="NF004491">
    <property type="entry name" value="PRK05826.1"/>
    <property type="match status" value="1"/>
</dbReference>
<protein>
    <recommendedName>
        <fullName evidence="6 15">Pyruvate kinase</fullName>
        <ecNumber evidence="5 15">2.7.1.40</ecNumber>
    </recommendedName>
</protein>
<accession>A0A7V4WV51</accession>
<dbReference type="AlphaFoldDB" id="A0A7V4WV51"/>
<feature type="domain" description="Pyruvate kinase barrel" evidence="17">
    <location>
        <begin position="12"/>
        <end position="330"/>
    </location>
</feature>
<comment type="caution">
    <text evidence="19">The sequence shown here is derived from an EMBL/GenBank/DDBJ whole genome shotgun (WGS) entry which is preliminary data.</text>
</comment>
<feature type="domain" description="Pyruvate kinase C-terminal" evidence="18">
    <location>
        <begin position="365"/>
        <end position="476"/>
    </location>
</feature>
<evidence type="ECO:0000256" key="14">
    <source>
        <dbReference type="ARBA" id="ARBA00023317"/>
    </source>
</evidence>
<dbReference type="InterPro" id="IPR040442">
    <property type="entry name" value="Pyrv_kinase-like_dom_sf"/>
</dbReference>
<name>A0A7V4WV51_CALAY</name>
<dbReference type="NCBIfam" id="NF004978">
    <property type="entry name" value="PRK06354.1"/>
    <property type="match status" value="1"/>
</dbReference>
<dbReference type="SUPFAM" id="SSF51621">
    <property type="entry name" value="Phosphoenolpyruvate/pyruvate domain"/>
    <property type="match status" value="1"/>
</dbReference>
<evidence type="ECO:0000256" key="9">
    <source>
        <dbReference type="ARBA" id="ARBA00022741"/>
    </source>
</evidence>
<evidence type="ECO:0000259" key="18">
    <source>
        <dbReference type="Pfam" id="PF02887"/>
    </source>
</evidence>
<dbReference type="Gene3D" id="3.20.20.60">
    <property type="entry name" value="Phosphoenolpyruvate-binding domains"/>
    <property type="match status" value="1"/>
</dbReference>
<evidence type="ECO:0000256" key="6">
    <source>
        <dbReference type="ARBA" id="ARBA00018587"/>
    </source>
</evidence>
<proteinExistence type="inferred from homology"/>
<keyword evidence="13 16" id="KW-0324">Glycolysis</keyword>
<dbReference type="EMBL" id="DRQG01000072">
    <property type="protein sequence ID" value="HGY55548.1"/>
    <property type="molecule type" value="Genomic_DNA"/>
</dbReference>
<evidence type="ECO:0000256" key="10">
    <source>
        <dbReference type="ARBA" id="ARBA00022777"/>
    </source>
</evidence>
<reference evidence="19" key="1">
    <citation type="journal article" date="2020" name="mSystems">
        <title>Genome- and Community-Level Interaction Insights into Carbon Utilization and Element Cycling Functions of Hydrothermarchaeota in Hydrothermal Sediment.</title>
        <authorList>
            <person name="Zhou Z."/>
            <person name="Liu Y."/>
            <person name="Xu W."/>
            <person name="Pan J."/>
            <person name="Luo Z.H."/>
            <person name="Li M."/>
        </authorList>
    </citation>
    <scope>NUCLEOTIDE SEQUENCE [LARGE SCALE GENOMIC DNA]</scope>
    <source>
        <strain evidence="19">HyVt-577</strain>
    </source>
</reference>
<keyword evidence="8" id="KW-0479">Metal-binding</keyword>
<evidence type="ECO:0000256" key="5">
    <source>
        <dbReference type="ARBA" id="ARBA00012142"/>
    </source>
</evidence>
<dbReference type="PANTHER" id="PTHR11817">
    <property type="entry name" value="PYRUVATE KINASE"/>
    <property type="match status" value="1"/>
</dbReference>
<dbReference type="GO" id="GO:0004743">
    <property type="term" value="F:pyruvate kinase activity"/>
    <property type="evidence" value="ECO:0007669"/>
    <property type="project" value="UniProtKB-UniRule"/>
</dbReference>
<keyword evidence="10 16" id="KW-0418">Kinase</keyword>
<dbReference type="UniPathway" id="UPA00109">
    <property type="reaction ID" value="UER00188"/>
</dbReference>
<dbReference type="InterPro" id="IPR011037">
    <property type="entry name" value="Pyrv_Knase-like_insert_dom_sf"/>
</dbReference>
<evidence type="ECO:0000256" key="16">
    <source>
        <dbReference type="RuleBase" id="RU000504"/>
    </source>
</evidence>
<dbReference type="Pfam" id="PF02887">
    <property type="entry name" value="PK_C"/>
    <property type="match status" value="1"/>
</dbReference>
<dbReference type="GO" id="GO:0030955">
    <property type="term" value="F:potassium ion binding"/>
    <property type="evidence" value="ECO:0007669"/>
    <property type="project" value="UniProtKB-UniRule"/>
</dbReference>
<evidence type="ECO:0000256" key="11">
    <source>
        <dbReference type="ARBA" id="ARBA00022840"/>
    </source>
</evidence>
<evidence type="ECO:0000256" key="1">
    <source>
        <dbReference type="ARBA" id="ARBA00001946"/>
    </source>
</evidence>
<dbReference type="FunFam" id="3.20.20.60:FF:000025">
    <property type="entry name" value="Pyruvate kinase"/>
    <property type="match status" value="1"/>
</dbReference>
<dbReference type="InterPro" id="IPR018209">
    <property type="entry name" value="Pyrv_Knase_AS"/>
</dbReference>
<dbReference type="PRINTS" id="PR01050">
    <property type="entry name" value="PYRUVTKNASE"/>
</dbReference>
<dbReference type="NCBIfam" id="TIGR01064">
    <property type="entry name" value="pyruv_kin"/>
    <property type="match status" value="1"/>
</dbReference>
<dbReference type="InterPro" id="IPR036918">
    <property type="entry name" value="Pyrv_Knase_C_sf"/>
</dbReference>
<keyword evidence="7 16" id="KW-0808">Transferase</keyword>
<dbReference type="SUPFAM" id="SSF52935">
    <property type="entry name" value="PK C-terminal domain-like"/>
    <property type="match status" value="1"/>
</dbReference>
<dbReference type="InterPro" id="IPR001697">
    <property type="entry name" value="Pyr_Knase"/>
</dbReference>
<evidence type="ECO:0000259" key="17">
    <source>
        <dbReference type="Pfam" id="PF00224"/>
    </source>
</evidence>
<comment type="catalytic activity">
    <reaction evidence="16">
        <text>pyruvate + ATP = phosphoenolpyruvate + ADP + H(+)</text>
        <dbReference type="Rhea" id="RHEA:18157"/>
        <dbReference type="ChEBI" id="CHEBI:15361"/>
        <dbReference type="ChEBI" id="CHEBI:15378"/>
        <dbReference type="ChEBI" id="CHEBI:30616"/>
        <dbReference type="ChEBI" id="CHEBI:58702"/>
        <dbReference type="ChEBI" id="CHEBI:456216"/>
        <dbReference type="EC" id="2.7.1.40"/>
    </reaction>
</comment>
<dbReference type="InterPro" id="IPR015806">
    <property type="entry name" value="Pyrv_Knase_insert_dom_sf"/>
</dbReference>
<dbReference type="InterPro" id="IPR015813">
    <property type="entry name" value="Pyrv/PenolPyrv_kinase-like_dom"/>
</dbReference>
<evidence type="ECO:0000256" key="7">
    <source>
        <dbReference type="ARBA" id="ARBA00022679"/>
    </source>
</evidence>
<comment type="pathway">
    <text evidence="3 16">Carbohydrate degradation; glycolysis; pyruvate from D-glyceraldehyde 3-phosphate: step 5/5.</text>
</comment>
<dbReference type="InterPro" id="IPR015795">
    <property type="entry name" value="Pyrv_Knase_C"/>
</dbReference>
<comment type="similarity">
    <text evidence="4 16">Belongs to the pyruvate kinase family.</text>
</comment>
<sequence>MGQITAEETMPRKAKIVCTIGPASESEVMLERLIKAGMNVARLNFSHGTHQEHLRKIKRIRKVARRLDAPVAILQDLQGPKIRIGKFENPPVLLNPGDLFTITTDDILGNEHIVSTSYKKLADDVEPGDFILVNDGLIKLKVVEKKAPDIFCEVVNGGSLYDRRGINLPGVKISEPSLTDKDKDDLLFGLDSGIDLVALSFVRDAESIHQLREFMGERKVPIVAKLEKPEALDNLDAIIEATNIVMVARGDLGVEISAERVPVVQKQIIEKCLQAGKSVITATQMLDSMMVNPVPTRAETSDVANAVFDGSDAVMLSGETAFGKYPLESVKMMRSIIEEAEQNETYFRFHPAEVRINQKRTFSQSVCHAAYYSSIEINARHIIVFTETGHTAQQMSNLRPSVPILVLTGNRETYNRMALLWGVTPALIGRKIEIGKNLHMLEAYLKENKYAKKGDNLVIIAGSSKEIGGTDMLRLHTVS</sequence>
<dbReference type="FunFam" id="2.40.33.10:FF:000001">
    <property type="entry name" value="Pyruvate kinase"/>
    <property type="match status" value="1"/>
</dbReference>
<dbReference type="GO" id="GO:0000287">
    <property type="term" value="F:magnesium ion binding"/>
    <property type="evidence" value="ECO:0007669"/>
    <property type="project" value="UniProtKB-UniRule"/>
</dbReference>
<organism evidence="19">
    <name type="scientific">Caldithrix abyssi</name>
    <dbReference type="NCBI Taxonomy" id="187145"/>
    <lineage>
        <taxon>Bacteria</taxon>
        <taxon>Pseudomonadati</taxon>
        <taxon>Calditrichota</taxon>
        <taxon>Calditrichia</taxon>
        <taxon>Calditrichales</taxon>
        <taxon>Calditrichaceae</taxon>
        <taxon>Caldithrix</taxon>
    </lineage>
</organism>
<dbReference type="GO" id="GO:0005524">
    <property type="term" value="F:ATP binding"/>
    <property type="evidence" value="ECO:0007669"/>
    <property type="project" value="UniProtKB-KW"/>
</dbReference>
<keyword evidence="9" id="KW-0547">Nucleotide-binding</keyword>
<evidence type="ECO:0000256" key="12">
    <source>
        <dbReference type="ARBA" id="ARBA00022842"/>
    </source>
</evidence>
<dbReference type="Pfam" id="PF00224">
    <property type="entry name" value="PK"/>
    <property type="match status" value="1"/>
</dbReference>
<evidence type="ECO:0000256" key="3">
    <source>
        <dbReference type="ARBA" id="ARBA00004997"/>
    </source>
</evidence>
<dbReference type="GO" id="GO:0016301">
    <property type="term" value="F:kinase activity"/>
    <property type="evidence" value="ECO:0007669"/>
    <property type="project" value="UniProtKB-KW"/>
</dbReference>
<dbReference type="SUPFAM" id="SSF50800">
    <property type="entry name" value="PK beta-barrel domain-like"/>
    <property type="match status" value="1"/>
</dbReference>
<keyword evidence="14 19" id="KW-0670">Pyruvate</keyword>
<evidence type="ECO:0000256" key="8">
    <source>
        <dbReference type="ARBA" id="ARBA00022723"/>
    </source>
</evidence>
<evidence type="ECO:0000313" key="19">
    <source>
        <dbReference type="EMBL" id="HGY55548.1"/>
    </source>
</evidence>
<gene>
    <name evidence="19" type="primary">pyk</name>
    <name evidence="19" type="ORF">ENK44_07610</name>
</gene>
<evidence type="ECO:0000256" key="13">
    <source>
        <dbReference type="ARBA" id="ARBA00023152"/>
    </source>
</evidence>